<dbReference type="GO" id="GO:0044550">
    <property type="term" value="P:secondary metabolite biosynthetic process"/>
    <property type="evidence" value="ECO:0007669"/>
    <property type="project" value="UniProtKB-ARBA"/>
</dbReference>
<dbReference type="PROSITE" id="PS00455">
    <property type="entry name" value="AMP_BINDING"/>
    <property type="match status" value="1"/>
</dbReference>
<dbReference type="GO" id="GO:0043041">
    <property type="term" value="P:amino acid activation for nonribosomal peptide biosynthetic process"/>
    <property type="evidence" value="ECO:0007669"/>
    <property type="project" value="TreeGrafter"/>
</dbReference>
<evidence type="ECO:0000256" key="1">
    <source>
        <dbReference type="ARBA" id="ARBA00001957"/>
    </source>
</evidence>
<dbReference type="SUPFAM" id="SSF56801">
    <property type="entry name" value="Acetyl-CoA synthetase-like"/>
    <property type="match status" value="1"/>
</dbReference>
<dbReference type="EMBL" id="POUB01000249">
    <property type="protein sequence ID" value="PZF89474.1"/>
    <property type="molecule type" value="Genomic_DNA"/>
</dbReference>
<dbReference type="SUPFAM" id="SSF47336">
    <property type="entry name" value="ACP-like"/>
    <property type="match status" value="1"/>
</dbReference>
<dbReference type="AlphaFoldDB" id="A0A2W2C9G7"/>
<evidence type="ECO:0000313" key="6">
    <source>
        <dbReference type="EMBL" id="PZF89474.1"/>
    </source>
</evidence>
<comment type="caution">
    <text evidence="6">The sequence shown here is derived from an EMBL/GenBank/DDBJ whole genome shotgun (WGS) entry which is preliminary data.</text>
</comment>
<evidence type="ECO:0000256" key="4">
    <source>
        <dbReference type="ARBA" id="ARBA00022553"/>
    </source>
</evidence>
<dbReference type="InterPro" id="IPR036736">
    <property type="entry name" value="ACP-like_sf"/>
</dbReference>
<evidence type="ECO:0000256" key="2">
    <source>
        <dbReference type="ARBA" id="ARBA00006432"/>
    </source>
</evidence>
<dbReference type="Gene3D" id="3.40.50.980">
    <property type="match status" value="2"/>
</dbReference>
<dbReference type="FunFam" id="1.10.1200.10:FF:000005">
    <property type="entry name" value="Nonribosomal peptide synthetase 1"/>
    <property type="match status" value="1"/>
</dbReference>
<dbReference type="Pfam" id="PF00501">
    <property type="entry name" value="AMP-binding"/>
    <property type="match status" value="1"/>
</dbReference>
<dbReference type="InterPro" id="IPR006162">
    <property type="entry name" value="Ppantetheine_attach_site"/>
</dbReference>
<dbReference type="FunFam" id="2.30.38.10:FF:000001">
    <property type="entry name" value="Non-ribosomal peptide synthetase PvdI"/>
    <property type="match status" value="1"/>
</dbReference>
<evidence type="ECO:0000256" key="3">
    <source>
        <dbReference type="ARBA" id="ARBA00022450"/>
    </source>
</evidence>
<dbReference type="FunFam" id="3.40.50.12780:FF:000012">
    <property type="entry name" value="Non-ribosomal peptide synthetase"/>
    <property type="match status" value="1"/>
</dbReference>
<accession>A0A2W2C9G7</accession>
<dbReference type="Pfam" id="PF00550">
    <property type="entry name" value="PP-binding"/>
    <property type="match status" value="1"/>
</dbReference>
<dbReference type="FunFam" id="3.40.50.980:FF:000002">
    <property type="entry name" value="Enterobactin synthetase component F"/>
    <property type="match status" value="1"/>
</dbReference>
<dbReference type="CDD" id="cd17646">
    <property type="entry name" value="A_NRPS_AB3403-like"/>
    <property type="match status" value="1"/>
</dbReference>
<dbReference type="InterPro" id="IPR025110">
    <property type="entry name" value="AMP-bd_C"/>
</dbReference>
<name>A0A2W2C9G7_9ACTN</name>
<reference evidence="6 7" key="1">
    <citation type="submission" date="2018-01" db="EMBL/GenBank/DDBJ databases">
        <title>Draft genome sequence of Salinispora sp. 13K206.</title>
        <authorList>
            <person name="Sahin N."/>
            <person name="Saygin H."/>
            <person name="Ay H."/>
        </authorList>
    </citation>
    <scope>NUCLEOTIDE SEQUENCE [LARGE SCALE GENOMIC DNA]</scope>
    <source>
        <strain evidence="6 7">13K206</strain>
    </source>
</reference>
<dbReference type="InterPro" id="IPR009081">
    <property type="entry name" value="PP-bd_ACP"/>
</dbReference>
<dbReference type="FunFam" id="3.30.300.30:FF:000010">
    <property type="entry name" value="Enterobactin synthetase component F"/>
    <property type="match status" value="1"/>
</dbReference>
<protein>
    <submittedName>
        <fullName evidence="6">Non-ribosomal peptide synthetase</fullName>
    </submittedName>
</protein>
<keyword evidence="3" id="KW-0596">Phosphopantetheine</keyword>
<evidence type="ECO:0000313" key="7">
    <source>
        <dbReference type="Proteomes" id="UP000248749"/>
    </source>
</evidence>
<dbReference type="Gene3D" id="2.30.38.10">
    <property type="entry name" value="Luciferase, Domain 3"/>
    <property type="match status" value="1"/>
</dbReference>
<comment type="cofactor">
    <cofactor evidence="1">
        <name>pantetheine 4'-phosphate</name>
        <dbReference type="ChEBI" id="CHEBI:47942"/>
    </cofactor>
</comment>
<dbReference type="PROSITE" id="PS00012">
    <property type="entry name" value="PHOSPHOPANTETHEINE"/>
    <property type="match status" value="1"/>
</dbReference>
<organism evidence="6 7">
    <name type="scientific">Micromonospora deserti</name>
    <dbReference type="NCBI Taxonomy" id="2070366"/>
    <lineage>
        <taxon>Bacteria</taxon>
        <taxon>Bacillati</taxon>
        <taxon>Actinomycetota</taxon>
        <taxon>Actinomycetes</taxon>
        <taxon>Micromonosporales</taxon>
        <taxon>Micromonosporaceae</taxon>
        <taxon>Micromonospora</taxon>
    </lineage>
</organism>
<proteinExistence type="inferred from homology"/>
<evidence type="ECO:0000259" key="5">
    <source>
        <dbReference type="PROSITE" id="PS50075"/>
    </source>
</evidence>
<dbReference type="GO" id="GO:0005829">
    <property type="term" value="C:cytosol"/>
    <property type="evidence" value="ECO:0007669"/>
    <property type="project" value="TreeGrafter"/>
</dbReference>
<dbReference type="Gene3D" id="3.30.300.30">
    <property type="match status" value="1"/>
</dbReference>
<dbReference type="PANTHER" id="PTHR45527">
    <property type="entry name" value="NONRIBOSOMAL PEPTIDE SYNTHETASE"/>
    <property type="match status" value="1"/>
</dbReference>
<dbReference type="Pfam" id="PF13193">
    <property type="entry name" value="AMP-binding_C"/>
    <property type="match status" value="1"/>
</dbReference>
<dbReference type="InterPro" id="IPR020459">
    <property type="entry name" value="AMP-binding"/>
</dbReference>
<dbReference type="InterPro" id="IPR000873">
    <property type="entry name" value="AMP-dep_synth/lig_dom"/>
</dbReference>
<dbReference type="PANTHER" id="PTHR45527:SF1">
    <property type="entry name" value="FATTY ACID SYNTHASE"/>
    <property type="match status" value="1"/>
</dbReference>
<feature type="non-terminal residue" evidence="6">
    <location>
        <position position="592"/>
    </location>
</feature>
<dbReference type="NCBIfam" id="TIGR01733">
    <property type="entry name" value="AA-adenyl-dom"/>
    <property type="match status" value="1"/>
</dbReference>
<dbReference type="InterPro" id="IPR010071">
    <property type="entry name" value="AA_adenyl_dom"/>
</dbReference>
<dbReference type="PROSITE" id="PS50075">
    <property type="entry name" value="CARRIER"/>
    <property type="match status" value="1"/>
</dbReference>
<dbReference type="FunFam" id="3.40.50.980:FF:000001">
    <property type="entry name" value="Non-ribosomal peptide synthetase"/>
    <property type="match status" value="1"/>
</dbReference>
<gene>
    <name evidence="6" type="ORF">C1I99_25445</name>
</gene>
<dbReference type="Proteomes" id="UP000248749">
    <property type="component" value="Unassembled WGS sequence"/>
</dbReference>
<dbReference type="InterPro" id="IPR045851">
    <property type="entry name" value="AMP-bd_C_sf"/>
</dbReference>
<sequence>MEPPPLTGHGRGGRLANGPVHRIGDQTLPQLFAAQVARTPDATALVSGDIRLSYAQLAARVDRLAELLAARGAGPERLVGVALPRSVELVVTLLAIHRAGAAYLPLDVDYPADRLRYMIADAAPALVVTAGRAGDWLPDDMPRLYLDAATTGGAAATTVPLPDQPAYVIYTSGSTGRPKGVVVSHRAIVNRLLWMQAEYGLTADDRVLQKTPASFDVSVWEFFWPLITGAALVVARPGGHQDPAYLARLIEAERVTTVHFVPSMLRVFLAEPAAVRCASALRRVICSGEAFPAELRDRFYAGYGTGGPRLHNLYGPTEAAVDVTYWPCAPGERGPVPIGWPVSNTGLRVLDDRLCPVPTGQVGELYLTGVQLARGYLNRAGLTAQRFVADPHGGPGERMYRTGDLARRRADGALEYLGRVDHQVKIRGFRIELGEVEAALAACPGVAQAAVLAREDRPGDRRLVGYLVPEPGSAPADDALRTHLAARLPEYMVPAAFVSLPAMPLSANGKLDRGALPAPDFAALATAAAPRTPREELLCRLYAEILGLPAVGVSDSFFTLGGDSIKATTLVSRLRAAGLTGTPQDVFSHPTP</sequence>
<keyword evidence="7" id="KW-1185">Reference proteome</keyword>
<dbReference type="PRINTS" id="PR00154">
    <property type="entry name" value="AMPBINDING"/>
</dbReference>
<dbReference type="GO" id="GO:0031177">
    <property type="term" value="F:phosphopantetheine binding"/>
    <property type="evidence" value="ECO:0007669"/>
    <property type="project" value="TreeGrafter"/>
</dbReference>
<dbReference type="Gene3D" id="3.40.50.1820">
    <property type="entry name" value="alpha/beta hydrolase"/>
    <property type="match status" value="1"/>
</dbReference>
<comment type="similarity">
    <text evidence="2">Belongs to the ATP-dependent AMP-binding enzyme family.</text>
</comment>
<dbReference type="OrthoDB" id="4477213at2"/>
<dbReference type="InterPro" id="IPR020845">
    <property type="entry name" value="AMP-binding_CS"/>
</dbReference>
<dbReference type="RefSeq" id="WP_146604053.1">
    <property type="nucleotide sequence ID" value="NZ_POUB01000249.1"/>
</dbReference>
<dbReference type="InterPro" id="IPR029058">
    <property type="entry name" value="AB_hydrolase_fold"/>
</dbReference>
<feature type="domain" description="Carrier" evidence="5">
    <location>
        <begin position="529"/>
        <end position="592"/>
    </location>
</feature>
<keyword evidence="4" id="KW-0597">Phosphoprotein</keyword>